<dbReference type="EMBL" id="DS113197">
    <property type="protein sequence ID" value="EAY20544.1"/>
    <property type="molecule type" value="Genomic_DNA"/>
</dbReference>
<keyword evidence="4" id="KW-1185">Reference proteome</keyword>
<proteinExistence type="predicted"/>
<evidence type="ECO:0000256" key="1">
    <source>
        <dbReference type="SAM" id="Coils"/>
    </source>
</evidence>
<accession>A2DGE8</accession>
<organism evidence="3 4">
    <name type="scientific">Trichomonas vaginalis (strain ATCC PRA-98 / G3)</name>
    <dbReference type="NCBI Taxonomy" id="412133"/>
    <lineage>
        <taxon>Eukaryota</taxon>
        <taxon>Metamonada</taxon>
        <taxon>Parabasalia</taxon>
        <taxon>Trichomonadida</taxon>
        <taxon>Trichomonadidae</taxon>
        <taxon>Trichomonas</taxon>
    </lineage>
</organism>
<dbReference type="VEuPathDB" id="TrichDB:TVAG_239170"/>
<evidence type="ECO:0000313" key="4">
    <source>
        <dbReference type="Proteomes" id="UP000001542"/>
    </source>
</evidence>
<dbReference type="KEGG" id="tva:5466083"/>
<dbReference type="AlphaFoldDB" id="A2DGE8"/>
<dbReference type="GO" id="GO:1904491">
    <property type="term" value="P:protein localization to ciliary transition zone"/>
    <property type="evidence" value="ECO:0000318"/>
    <property type="project" value="GO_Central"/>
</dbReference>
<dbReference type="InterPro" id="IPR028928">
    <property type="entry name" value="CC2D2AN-C2"/>
</dbReference>
<dbReference type="InterPro" id="IPR052434">
    <property type="entry name" value="Tectonic-like_complex_comp"/>
</dbReference>
<reference evidence="3" key="2">
    <citation type="journal article" date="2007" name="Science">
        <title>Draft genome sequence of the sexually transmitted pathogen Trichomonas vaginalis.</title>
        <authorList>
            <person name="Carlton J.M."/>
            <person name="Hirt R.P."/>
            <person name="Silva J.C."/>
            <person name="Delcher A.L."/>
            <person name="Schatz M."/>
            <person name="Zhao Q."/>
            <person name="Wortman J.R."/>
            <person name="Bidwell S.L."/>
            <person name="Alsmark U.C.M."/>
            <person name="Besteiro S."/>
            <person name="Sicheritz-Ponten T."/>
            <person name="Noel C.J."/>
            <person name="Dacks J.B."/>
            <person name="Foster P.G."/>
            <person name="Simillion C."/>
            <person name="Van de Peer Y."/>
            <person name="Miranda-Saavedra D."/>
            <person name="Barton G.J."/>
            <person name="Westrop G.D."/>
            <person name="Mueller S."/>
            <person name="Dessi D."/>
            <person name="Fiori P.L."/>
            <person name="Ren Q."/>
            <person name="Paulsen I."/>
            <person name="Zhang H."/>
            <person name="Bastida-Corcuera F.D."/>
            <person name="Simoes-Barbosa A."/>
            <person name="Brown M.T."/>
            <person name="Hayes R.D."/>
            <person name="Mukherjee M."/>
            <person name="Okumura C.Y."/>
            <person name="Schneider R."/>
            <person name="Smith A.J."/>
            <person name="Vanacova S."/>
            <person name="Villalvazo M."/>
            <person name="Haas B.J."/>
            <person name="Pertea M."/>
            <person name="Feldblyum T.V."/>
            <person name="Utterback T.R."/>
            <person name="Shu C.L."/>
            <person name="Osoegawa K."/>
            <person name="de Jong P.J."/>
            <person name="Hrdy I."/>
            <person name="Horvathova L."/>
            <person name="Zubacova Z."/>
            <person name="Dolezal P."/>
            <person name="Malik S.B."/>
            <person name="Logsdon J.M. Jr."/>
            <person name="Henze K."/>
            <person name="Gupta A."/>
            <person name="Wang C.C."/>
            <person name="Dunne R.L."/>
            <person name="Upcroft J.A."/>
            <person name="Upcroft P."/>
            <person name="White O."/>
            <person name="Salzberg S.L."/>
            <person name="Tang P."/>
            <person name="Chiu C.-H."/>
            <person name="Lee Y.-S."/>
            <person name="Embley T.M."/>
            <person name="Coombs G.H."/>
            <person name="Mottram J.C."/>
            <person name="Tachezy J."/>
            <person name="Fraser-Liggett C.M."/>
            <person name="Johnson P.J."/>
        </authorList>
    </citation>
    <scope>NUCLEOTIDE SEQUENCE [LARGE SCALE GENOMIC DNA]</scope>
    <source>
        <strain evidence="3">G3</strain>
    </source>
</reference>
<dbReference type="Proteomes" id="UP000001542">
    <property type="component" value="Unassembled WGS sequence"/>
</dbReference>
<evidence type="ECO:0000313" key="3">
    <source>
        <dbReference type="EMBL" id="EAY20544.1"/>
    </source>
</evidence>
<keyword evidence="1" id="KW-0175">Coiled coil</keyword>
<dbReference type="RefSeq" id="XP_001581530.1">
    <property type="nucleotide sequence ID" value="XM_001581480.1"/>
</dbReference>
<dbReference type="GO" id="GO:0035869">
    <property type="term" value="C:ciliary transition zone"/>
    <property type="evidence" value="ECO:0000318"/>
    <property type="project" value="GO_Central"/>
</dbReference>
<feature type="coiled-coil region" evidence="1">
    <location>
        <begin position="1"/>
        <end position="48"/>
    </location>
</feature>
<evidence type="ECO:0000259" key="2">
    <source>
        <dbReference type="Pfam" id="PF15625"/>
    </source>
</evidence>
<dbReference type="VEuPathDB" id="TrichDB:TVAGG3_0966300"/>
<reference evidence="3" key="1">
    <citation type="submission" date="2006-10" db="EMBL/GenBank/DDBJ databases">
        <authorList>
            <person name="Amadeo P."/>
            <person name="Zhao Q."/>
            <person name="Wortman J."/>
            <person name="Fraser-Liggett C."/>
            <person name="Carlton J."/>
        </authorList>
    </citation>
    <scope>NUCLEOTIDE SEQUENCE</scope>
    <source>
        <strain evidence="3">G3</strain>
    </source>
</reference>
<dbReference type="Pfam" id="PF15625">
    <property type="entry name" value="CC2D2AN-C2"/>
    <property type="match status" value="1"/>
</dbReference>
<dbReference type="STRING" id="5722.A2DGE8"/>
<dbReference type="OrthoDB" id="2162143at2759"/>
<dbReference type="GO" id="GO:1905515">
    <property type="term" value="P:non-motile cilium assembly"/>
    <property type="evidence" value="ECO:0000318"/>
    <property type="project" value="GO_Central"/>
</dbReference>
<dbReference type="PANTHER" id="PTHR20837:SF0">
    <property type="entry name" value="COILED-COIL AND C2 DOMAIN-CONTAINING PROTEIN 2A"/>
    <property type="match status" value="1"/>
</dbReference>
<name>A2DGE8_TRIV3</name>
<dbReference type="PANTHER" id="PTHR20837">
    <property type="entry name" value="CENTROSOMAL PROTEIN-RELATED"/>
    <property type="match status" value="1"/>
</dbReference>
<dbReference type="InParanoid" id="A2DGE8"/>
<sequence length="1155" mass="133717">MSDLEEKVRNYAKQLDEIKSQSCKPSETEDYEKQIEKLVNTIEKASYQSEIYEETEVFKIDDEMINGFIDSNFRKLTTSTEAAVNDVKELDQSKILLTALASSELKTDSPLNNSSQFQDDGVFVNTNMLVKDENAQRVKNRLKRTPKDRVFLDEQSNLKLDPLFIRQTPPQLNYKYKKGDYIENVPYYSVDEIHTSFYPAFFWDPTNVSVNDILRVEIKNIKYDVHALSSDQFYYSKKLESLYNAYMQHSNESLIAFYKSRIKILRHSLKENPDNKVEILSDIINCREEIDKEEQKLQSYKDQLTVIWQNLQQLRSNSFVETPIALKWYSKKYSEEDKTKLQKKQEKTFKKRINEIIEYNYLISGEKLEEKQLYNDLMKHRKQLGLPNAGDTEWNPKLTTVETTEDSKIPNSEVQRLNQASETYNYVKIIVGGQQAISMASSLDSDFTSQVNFGAKFIITRIPKYINIEIWEQSKNGVFKVCDTTLPVFNGEPAKYYENHFTSDTPLSNGKLVEGNILGAAFICVNPNASITRIRQNKPHQKAEKQISVSGIPGRQRTFACSAVSEEHCDPNDPQIIEALSFNADPNDNKDRDMMRFKLDNKKNDTLLASMAPTIVFKNPIDIREKKKEEKEENKICYDEIVSEIKSESPFSILKKIWNFLFMKRRPLFTYEQEREATEEPQTLFVRISALMNCPKRTEMCLIDKELNSQGYYSENGKKPRISMIAICEDQVYESTPMKTVADRWDCEFEIDVSKCPNFYLSNLTLNFFDNVEYQFPQLGNKKESHYIGQLEIPLSSIIENKCNLNGTFSINTPMTNLTNSNDKLMRVQMSCSINKNNLFKDTKDDDTMLDSNGIPLCDYLYKISLPEHEKDVTSILRFVSMFPVSQKDQGIVFNAQEIIDNSLGSSLELCILLSCYLLTLNYNPCIILCNDIIRGENAYVFVEIDGSKYYMDPTKNKRYLYCPFYRVNAIIDKDGVYLPLTSVYNPDYHDQVYWKKVRTAKSKQQEEIEIKYAEPECDTEELSKAIFKAVRSTAKKYSARKIKWNRSVSLNLEKIIDACENQLQTGTISNDVSFYCEASAIRAIGAPFVHYYFMRDNDLDNFIDIVCATLENQHFYSIEGDNIISGLSVKVFPHENGIYAVWVFLASVHKLSND</sequence>
<dbReference type="eggNOG" id="KOG3639">
    <property type="taxonomic scope" value="Eukaryota"/>
</dbReference>
<protein>
    <recommendedName>
        <fullName evidence="2">CC2D2A N-terminal C2 domain-containing protein</fullName>
    </recommendedName>
</protein>
<dbReference type="SMR" id="A2DGE8"/>
<gene>
    <name evidence="3" type="ORF">TVAG_239170</name>
</gene>
<feature type="domain" description="CC2D2A N-terminal C2" evidence="2">
    <location>
        <begin position="390"/>
        <end position="529"/>
    </location>
</feature>